<protein>
    <submittedName>
        <fullName evidence="1">Uncharacterized protein</fullName>
    </submittedName>
</protein>
<dbReference type="EMBL" id="AC084295">
    <property type="protein sequence ID" value="AAK55482.1"/>
    <property type="molecule type" value="Genomic_DNA"/>
</dbReference>
<reference evidence="2" key="2">
    <citation type="journal article" date="2008" name="Nucleic Acids Res.">
        <title>The rice annotation project database (RAP-DB): 2008 update.</title>
        <authorList>
            <consortium name="The rice annotation project (RAP)"/>
        </authorList>
    </citation>
    <scope>GENOME REANNOTATION</scope>
    <source>
        <strain evidence="2">cv. Nipponbare</strain>
    </source>
</reference>
<organism evidence="1 2">
    <name type="scientific">Oryza sativa subsp. japonica</name>
    <name type="common">Rice</name>
    <dbReference type="NCBI Taxonomy" id="39947"/>
    <lineage>
        <taxon>Eukaryota</taxon>
        <taxon>Viridiplantae</taxon>
        <taxon>Streptophyta</taxon>
        <taxon>Embryophyta</taxon>
        <taxon>Tracheophyta</taxon>
        <taxon>Spermatophyta</taxon>
        <taxon>Magnoliopsida</taxon>
        <taxon>Liliopsida</taxon>
        <taxon>Poales</taxon>
        <taxon>Poaceae</taxon>
        <taxon>BOP clade</taxon>
        <taxon>Oryzoideae</taxon>
        <taxon>Oryzeae</taxon>
        <taxon>Oryzinae</taxon>
        <taxon>Oryza</taxon>
        <taxon>Oryza sativa</taxon>
    </lineage>
</organism>
<accession>Q94LE5</accession>
<evidence type="ECO:0000313" key="2">
    <source>
        <dbReference type="Proteomes" id="UP000000763"/>
    </source>
</evidence>
<proteinExistence type="predicted"/>
<dbReference type="Proteomes" id="UP000000763">
    <property type="component" value="Chromosome 3"/>
</dbReference>
<reference evidence="2" key="1">
    <citation type="journal article" date="2005" name="Nature">
        <title>The map-based sequence of the rice genome.</title>
        <authorList>
            <consortium name="International rice genome sequencing project (IRGSP)"/>
            <person name="Matsumoto T."/>
            <person name="Wu J."/>
            <person name="Kanamori H."/>
            <person name="Katayose Y."/>
            <person name="Fujisawa M."/>
            <person name="Namiki N."/>
            <person name="Mizuno H."/>
            <person name="Yamamoto K."/>
            <person name="Antonio B.A."/>
            <person name="Baba T."/>
            <person name="Sakata K."/>
            <person name="Nagamura Y."/>
            <person name="Aoki H."/>
            <person name="Arikawa K."/>
            <person name="Arita K."/>
            <person name="Bito T."/>
            <person name="Chiden Y."/>
            <person name="Fujitsuka N."/>
            <person name="Fukunaka R."/>
            <person name="Hamada M."/>
            <person name="Harada C."/>
            <person name="Hayashi A."/>
            <person name="Hijishita S."/>
            <person name="Honda M."/>
            <person name="Hosokawa S."/>
            <person name="Ichikawa Y."/>
            <person name="Idonuma A."/>
            <person name="Iijima M."/>
            <person name="Ikeda M."/>
            <person name="Ikeno M."/>
            <person name="Ito K."/>
            <person name="Ito S."/>
            <person name="Ito T."/>
            <person name="Ito Y."/>
            <person name="Ito Y."/>
            <person name="Iwabuchi A."/>
            <person name="Kamiya K."/>
            <person name="Karasawa W."/>
            <person name="Kurita K."/>
            <person name="Katagiri S."/>
            <person name="Kikuta A."/>
            <person name="Kobayashi H."/>
            <person name="Kobayashi N."/>
            <person name="Machita K."/>
            <person name="Maehara T."/>
            <person name="Masukawa M."/>
            <person name="Mizubayashi T."/>
            <person name="Mukai Y."/>
            <person name="Nagasaki H."/>
            <person name="Nagata Y."/>
            <person name="Naito S."/>
            <person name="Nakashima M."/>
            <person name="Nakama Y."/>
            <person name="Nakamichi Y."/>
            <person name="Nakamura M."/>
            <person name="Meguro A."/>
            <person name="Negishi M."/>
            <person name="Ohta I."/>
            <person name="Ohta T."/>
            <person name="Okamoto M."/>
            <person name="Ono N."/>
            <person name="Saji S."/>
            <person name="Sakaguchi M."/>
            <person name="Sakai K."/>
            <person name="Shibata M."/>
            <person name="Shimokawa T."/>
            <person name="Song J."/>
            <person name="Takazaki Y."/>
            <person name="Terasawa K."/>
            <person name="Tsugane M."/>
            <person name="Tsuji K."/>
            <person name="Ueda S."/>
            <person name="Waki K."/>
            <person name="Yamagata H."/>
            <person name="Yamamoto M."/>
            <person name="Yamamoto S."/>
            <person name="Yamane H."/>
            <person name="Yoshiki S."/>
            <person name="Yoshihara R."/>
            <person name="Yukawa K."/>
            <person name="Zhong H."/>
            <person name="Yano M."/>
            <person name="Yuan Q."/>
            <person name="Ouyang S."/>
            <person name="Liu J."/>
            <person name="Jones K.M."/>
            <person name="Gansberger K."/>
            <person name="Moffat K."/>
            <person name="Hill J."/>
            <person name="Bera J."/>
            <person name="Fadrosh D."/>
            <person name="Jin S."/>
            <person name="Johri S."/>
            <person name="Kim M."/>
            <person name="Overton L."/>
            <person name="Reardon M."/>
            <person name="Tsitrin T."/>
            <person name="Vuong H."/>
            <person name="Weaver B."/>
            <person name="Ciecko A."/>
            <person name="Tallon L."/>
            <person name="Jackson J."/>
            <person name="Pai G."/>
            <person name="Aken S.V."/>
            <person name="Utterback T."/>
            <person name="Reidmuller S."/>
            <person name="Feldblyum T."/>
            <person name="Hsiao J."/>
            <person name="Zismann V."/>
            <person name="Iobst S."/>
            <person name="de Vazeille A.R."/>
            <person name="Buell C.R."/>
            <person name="Ying K."/>
            <person name="Li Y."/>
            <person name="Lu T."/>
            <person name="Huang Y."/>
            <person name="Zhao Q."/>
            <person name="Feng Q."/>
            <person name="Zhang L."/>
            <person name="Zhu J."/>
            <person name="Weng Q."/>
            <person name="Mu J."/>
            <person name="Lu Y."/>
            <person name="Fan D."/>
            <person name="Liu Y."/>
            <person name="Guan J."/>
            <person name="Zhang Y."/>
            <person name="Yu S."/>
            <person name="Liu X."/>
            <person name="Zhang Y."/>
            <person name="Hong G."/>
            <person name="Han B."/>
            <person name="Choisne N."/>
            <person name="Demange N."/>
            <person name="Orjeda G."/>
            <person name="Samain S."/>
            <person name="Cattolico L."/>
            <person name="Pelletier E."/>
            <person name="Couloux A."/>
            <person name="Segurens B."/>
            <person name="Wincker P."/>
            <person name="D'Hont A."/>
            <person name="Scarpelli C."/>
            <person name="Weissenbach J."/>
            <person name="Salanoubat M."/>
            <person name="Quetier F."/>
            <person name="Yu Y."/>
            <person name="Kim H.R."/>
            <person name="Rambo T."/>
            <person name="Currie J."/>
            <person name="Collura K."/>
            <person name="Luo M."/>
            <person name="Yang T."/>
            <person name="Ammiraju J.S.S."/>
            <person name="Engler F."/>
            <person name="Soderlund C."/>
            <person name="Wing R.A."/>
            <person name="Palmer L.E."/>
            <person name="de la Bastide M."/>
            <person name="Spiegel L."/>
            <person name="Nascimento L."/>
            <person name="Zutavern T."/>
            <person name="O'Shaughnessy A."/>
            <person name="Dike S."/>
            <person name="Dedhia N."/>
            <person name="Preston R."/>
            <person name="Balija V."/>
            <person name="McCombie W.R."/>
            <person name="Chow T."/>
            <person name="Chen H."/>
            <person name="Chung M."/>
            <person name="Chen C."/>
            <person name="Shaw J."/>
            <person name="Wu H."/>
            <person name="Hsiao K."/>
            <person name="Chao Y."/>
            <person name="Chu M."/>
            <person name="Cheng C."/>
            <person name="Hour A."/>
            <person name="Lee P."/>
            <person name="Lin S."/>
            <person name="Lin Y."/>
            <person name="Liou J."/>
            <person name="Liu S."/>
            <person name="Hsing Y."/>
            <person name="Raghuvanshi S."/>
            <person name="Mohanty A."/>
            <person name="Bharti A.K."/>
            <person name="Gaur A."/>
            <person name="Gupta V."/>
            <person name="Kumar D."/>
            <person name="Ravi V."/>
            <person name="Vij S."/>
            <person name="Kapur A."/>
            <person name="Khurana P."/>
            <person name="Khurana P."/>
            <person name="Khurana J.P."/>
            <person name="Tyagi A.K."/>
            <person name="Gaikwad K."/>
            <person name="Singh A."/>
            <person name="Dalal V."/>
            <person name="Srivastava S."/>
            <person name="Dixit A."/>
            <person name="Pal A.K."/>
            <person name="Ghazi I.A."/>
            <person name="Yadav M."/>
            <person name="Pandit A."/>
            <person name="Bhargava A."/>
            <person name="Sureshbabu K."/>
            <person name="Batra K."/>
            <person name="Sharma T.R."/>
            <person name="Mohapatra T."/>
            <person name="Singh N.K."/>
            <person name="Messing J."/>
            <person name="Nelson A.B."/>
            <person name="Fuks G."/>
            <person name="Kavchok S."/>
            <person name="Keizer G."/>
            <person name="Linton E."/>
            <person name="Llaca V."/>
            <person name="Song R."/>
            <person name="Tanyolac B."/>
            <person name="Young S."/>
            <person name="Ho-Il K."/>
            <person name="Hahn J.H."/>
            <person name="Sangsakoo G."/>
            <person name="Vanavichit A."/>
            <person name="de Mattos Luiz.A.T."/>
            <person name="Zimmer P.D."/>
            <person name="Malone G."/>
            <person name="Dellagostin O."/>
            <person name="de Oliveira A.C."/>
            <person name="Bevan M."/>
            <person name="Bancroft I."/>
            <person name="Minx P."/>
            <person name="Cordum H."/>
            <person name="Wilson R."/>
            <person name="Cheng Z."/>
            <person name="Jin W."/>
            <person name="Jiang J."/>
            <person name="Leong S.A."/>
            <person name="Iwama H."/>
            <person name="Gojobori T."/>
            <person name="Itoh T."/>
            <person name="Niimura Y."/>
            <person name="Fujii Y."/>
            <person name="Habara T."/>
            <person name="Sakai H."/>
            <person name="Sato Y."/>
            <person name="Wilson G."/>
            <person name="Kumar K."/>
            <person name="McCouch S."/>
            <person name="Juretic N."/>
            <person name="Hoen D."/>
            <person name="Wright S."/>
            <person name="Bruskiewich R."/>
            <person name="Bureau T."/>
            <person name="Miyao A."/>
            <person name="Hirochika H."/>
            <person name="Nishikawa T."/>
            <person name="Kadowaki K."/>
            <person name="Sugiura M."/>
            <person name="Burr B."/>
            <person name="Sasaki T."/>
        </authorList>
    </citation>
    <scope>NUCLEOTIDE SEQUENCE [LARGE SCALE GENOMIC DNA]</scope>
    <source>
        <strain evidence="2">cv. Nipponbare</strain>
    </source>
</reference>
<evidence type="ECO:0000313" key="1">
    <source>
        <dbReference type="EMBL" id="AAK55482.1"/>
    </source>
</evidence>
<dbReference type="AlphaFoldDB" id="Q94LE5"/>
<sequence length="57" mass="6297">MNLWKKIRGKEEASSSDWIEADARTQHRLEDPEIIQVAAEALVEFGITTNGGGANQN</sequence>
<gene>
    <name evidence="1" type="ordered locus">Os03g28220</name>
</gene>
<name>Q94LE5_ORYSJ</name>